<dbReference type="Pfam" id="PF00004">
    <property type="entry name" value="AAA"/>
    <property type="match status" value="1"/>
</dbReference>
<dbReference type="GO" id="GO:0005524">
    <property type="term" value="F:ATP binding"/>
    <property type="evidence" value="ECO:0007669"/>
    <property type="project" value="UniProtKB-KW"/>
</dbReference>
<gene>
    <name evidence="15" type="ORF">WJX84_010309</name>
</gene>
<dbReference type="InterPro" id="IPR037219">
    <property type="entry name" value="Peptidase_M41-like"/>
</dbReference>
<dbReference type="InterPro" id="IPR005936">
    <property type="entry name" value="FtsH"/>
</dbReference>
<dbReference type="InterPro" id="IPR050928">
    <property type="entry name" value="ATP-dep_Zn_Metalloprotease"/>
</dbReference>
<dbReference type="NCBIfam" id="TIGR01241">
    <property type="entry name" value="FtsH_fam"/>
    <property type="match status" value="1"/>
</dbReference>
<dbReference type="FunFam" id="1.20.58.760:FF:000005">
    <property type="entry name" value="ATP-dependent zinc metalloprotease FTSH 10, mitochondrial"/>
    <property type="match status" value="1"/>
</dbReference>
<reference evidence="15 16" key="1">
    <citation type="journal article" date="2024" name="Nat. Commun.">
        <title>Phylogenomics reveals the evolutionary origins of lichenization in chlorophyte algae.</title>
        <authorList>
            <person name="Puginier C."/>
            <person name="Libourel C."/>
            <person name="Otte J."/>
            <person name="Skaloud P."/>
            <person name="Haon M."/>
            <person name="Grisel S."/>
            <person name="Petersen M."/>
            <person name="Berrin J.G."/>
            <person name="Delaux P.M."/>
            <person name="Dal Grande F."/>
            <person name="Keller J."/>
        </authorList>
    </citation>
    <scope>NUCLEOTIDE SEQUENCE [LARGE SCALE GENOMIC DNA]</scope>
    <source>
        <strain evidence="15 16">SAG 2523</strain>
    </source>
</reference>
<comment type="subcellular location">
    <subcellularLocation>
        <location evidence="2">Mitochondrion</location>
    </subcellularLocation>
</comment>
<dbReference type="PANTHER" id="PTHR43655:SF2">
    <property type="entry name" value="AFG3 LIKE MATRIX AAA PEPTIDASE SUBUNIT 2, ISOFORM A"/>
    <property type="match status" value="1"/>
</dbReference>
<evidence type="ECO:0000313" key="15">
    <source>
        <dbReference type="EMBL" id="KAK9864634.1"/>
    </source>
</evidence>
<dbReference type="GO" id="GO:0016887">
    <property type="term" value="F:ATP hydrolysis activity"/>
    <property type="evidence" value="ECO:0007669"/>
    <property type="project" value="InterPro"/>
</dbReference>
<evidence type="ECO:0000313" key="16">
    <source>
        <dbReference type="Proteomes" id="UP001485043"/>
    </source>
</evidence>
<sequence>MRGSKAVREGQRLLQLVGSAEGAQLADRLLSSSLAGSSGKSALHHSDPFTSFRAVVRAYSNLVRRQGANIAQQSVPASPQQRVAEAQITQHAARALRRTYCSEPPRKGWENFHPKNRAKHSKAGDKGAKGEAKQESGSGRKADSMNPTAYAVQQIIGGTILASFAAYSFTRGRPDVQEISFHHFKSSLLSQGLVERLEVTNKTSVKVFVRSAPREGMEAQADGVSAPGASSPAPGAPQGAYKYFFNIGSVDSFEAKMMEAQESLGWDSDQVPITYTTELSWQQELLRLAPTLLLIVGYVWFTRRQMGGLGGGGGGGARGIFNVGKAQVTVLDKNAKNKIMFRDVAGCDEAKQEVMEFVSFLRGPTKYKDLGAKIPKGALLVGPPGTGKTLLAKAAAGEANVPFLSISGSDFMEVFVGIGPARVRDLFAQARAQAPAIIFIDEIDAIGRSRNKGGMTGGGNDERESTLNQLLVEMDGFATSQGVVVLAGTNRPDILDKALLRPGRFDRTISLDRPDIHGREQIFRLHLSKMRLEKPLEHFSERLAALTPGFAGAEIANICNEAALIAARTDKDAIGMTDFEAAVDRVIGGLEKRNKTISKEERRTVAYHEAGHAVAAWFLEHAEPLLKVSIVPRGTAALGFAQYLPSENVLMTTAQMTDMMCMALGGRASEQLMLGKISTGAQNDLERITKMAYSQVAVYGMNEKVGLVSFPPQENQFDKPFSNETAKMIDEEVRALIGSAYQRTLALLTEHKEKVSLLAETLLDKEVVVSADLEGILGKRPYNAAELRNIDKRHCYLSTPFLVVSDTAAPLLAGRQASKALEMENHQEKSACWCSLFLL</sequence>
<feature type="compositionally biased region" description="Basic and acidic residues" evidence="13">
    <location>
        <begin position="104"/>
        <end position="113"/>
    </location>
</feature>
<keyword evidence="9" id="KW-0862">Zinc</keyword>
<evidence type="ECO:0000256" key="8">
    <source>
        <dbReference type="ARBA" id="ARBA00022801"/>
    </source>
</evidence>
<name>A0AAW1T514_9CHLO</name>
<keyword evidence="5" id="KW-0645">Protease</keyword>
<dbReference type="PANTHER" id="PTHR43655">
    <property type="entry name" value="ATP-DEPENDENT PROTEASE"/>
    <property type="match status" value="1"/>
</dbReference>
<dbReference type="FunFam" id="3.40.50.300:FF:000001">
    <property type="entry name" value="ATP-dependent zinc metalloprotease FtsH"/>
    <property type="match status" value="1"/>
</dbReference>
<evidence type="ECO:0000256" key="10">
    <source>
        <dbReference type="ARBA" id="ARBA00022840"/>
    </source>
</evidence>
<dbReference type="GO" id="GO:0008270">
    <property type="term" value="F:zinc ion binding"/>
    <property type="evidence" value="ECO:0007669"/>
    <property type="project" value="InterPro"/>
</dbReference>
<evidence type="ECO:0000256" key="3">
    <source>
        <dbReference type="ARBA" id="ARBA00010044"/>
    </source>
</evidence>
<evidence type="ECO:0000256" key="9">
    <source>
        <dbReference type="ARBA" id="ARBA00022833"/>
    </source>
</evidence>
<keyword evidence="7" id="KW-0547">Nucleotide-binding</keyword>
<accession>A0AAW1T514</accession>
<dbReference type="HAMAP" id="MF_01458">
    <property type="entry name" value="FtsH"/>
    <property type="match status" value="1"/>
</dbReference>
<dbReference type="Pfam" id="PF01434">
    <property type="entry name" value="Peptidase_M41"/>
    <property type="match status" value="1"/>
</dbReference>
<protein>
    <recommendedName>
        <fullName evidence="14">AAA+ ATPase domain-containing protein</fullName>
    </recommendedName>
</protein>
<comment type="similarity">
    <text evidence="4">In the N-terminal section; belongs to the AAA ATPase family.</text>
</comment>
<dbReference type="PROSITE" id="PS00674">
    <property type="entry name" value="AAA"/>
    <property type="match status" value="1"/>
</dbReference>
<dbReference type="SMART" id="SM00382">
    <property type="entry name" value="AAA"/>
    <property type="match status" value="1"/>
</dbReference>
<evidence type="ECO:0000256" key="5">
    <source>
        <dbReference type="ARBA" id="ARBA00022670"/>
    </source>
</evidence>
<keyword evidence="6" id="KW-0479">Metal-binding</keyword>
<dbReference type="InterPro" id="IPR041569">
    <property type="entry name" value="AAA_lid_3"/>
</dbReference>
<dbReference type="SUPFAM" id="SSF140990">
    <property type="entry name" value="FtsH protease domain-like"/>
    <property type="match status" value="1"/>
</dbReference>
<dbReference type="Proteomes" id="UP001485043">
    <property type="component" value="Unassembled WGS sequence"/>
</dbReference>
<evidence type="ECO:0000256" key="7">
    <source>
        <dbReference type="ARBA" id="ARBA00022741"/>
    </source>
</evidence>
<evidence type="ECO:0000256" key="11">
    <source>
        <dbReference type="ARBA" id="ARBA00023049"/>
    </source>
</evidence>
<dbReference type="Pfam" id="PF17862">
    <property type="entry name" value="AAA_lid_3"/>
    <property type="match status" value="1"/>
</dbReference>
<comment type="caution">
    <text evidence="15">The sequence shown here is derived from an EMBL/GenBank/DDBJ whole genome shotgun (WGS) entry which is preliminary data.</text>
</comment>
<dbReference type="Gene3D" id="1.20.58.760">
    <property type="entry name" value="Peptidase M41"/>
    <property type="match status" value="1"/>
</dbReference>
<keyword evidence="8" id="KW-0378">Hydrolase</keyword>
<dbReference type="AlphaFoldDB" id="A0AAW1T514"/>
<keyword evidence="10" id="KW-0067">ATP-binding</keyword>
<dbReference type="EMBL" id="JALJOV010000330">
    <property type="protein sequence ID" value="KAK9864634.1"/>
    <property type="molecule type" value="Genomic_DNA"/>
</dbReference>
<dbReference type="InterPro" id="IPR003960">
    <property type="entry name" value="ATPase_AAA_CS"/>
</dbReference>
<dbReference type="InterPro" id="IPR003593">
    <property type="entry name" value="AAA+_ATPase"/>
</dbReference>
<feature type="domain" description="AAA+ ATPase" evidence="14">
    <location>
        <begin position="374"/>
        <end position="515"/>
    </location>
</feature>
<dbReference type="InterPro" id="IPR027417">
    <property type="entry name" value="P-loop_NTPase"/>
</dbReference>
<dbReference type="InterPro" id="IPR011546">
    <property type="entry name" value="Pept_M41_FtsH_extracell"/>
</dbReference>
<dbReference type="GO" id="GO:0005745">
    <property type="term" value="C:m-AAA complex"/>
    <property type="evidence" value="ECO:0007669"/>
    <property type="project" value="TreeGrafter"/>
</dbReference>
<proteinExistence type="inferred from homology"/>
<dbReference type="Gene3D" id="1.10.8.60">
    <property type="match status" value="1"/>
</dbReference>
<dbReference type="SUPFAM" id="SSF52540">
    <property type="entry name" value="P-loop containing nucleoside triphosphate hydrolases"/>
    <property type="match status" value="1"/>
</dbReference>
<dbReference type="InterPro" id="IPR000642">
    <property type="entry name" value="Peptidase_M41"/>
</dbReference>
<evidence type="ECO:0000256" key="4">
    <source>
        <dbReference type="ARBA" id="ARBA00010550"/>
    </source>
</evidence>
<dbReference type="GO" id="GO:0004176">
    <property type="term" value="F:ATP-dependent peptidase activity"/>
    <property type="evidence" value="ECO:0007669"/>
    <property type="project" value="InterPro"/>
</dbReference>
<comment type="cofactor">
    <cofactor evidence="1">
        <name>Zn(2+)</name>
        <dbReference type="ChEBI" id="CHEBI:29105"/>
    </cofactor>
</comment>
<evidence type="ECO:0000256" key="12">
    <source>
        <dbReference type="ARBA" id="ARBA00023128"/>
    </source>
</evidence>
<evidence type="ECO:0000259" key="14">
    <source>
        <dbReference type="SMART" id="SM00382"/>
    </source>
</evidence>
<evidence type="ECO:0000256" key="1">
    <source>
        <dbReference type="ARBA" id="ARBA00001947"/>
    </source>
</evidence>
<dbReference type="GO" id="GO:0034982">
    <property type="term" value="P:mitochondrial protein processing"/>
    <property type="evidence" value="ECO:0007669"/>
    <property type="project" value="TreeGrafter"/>
</dbReference>
<evidence type="ECO:0000256" key="2">
    <source>
        <dbReference type="ARBA" id="ARBA00004173"/>
    </source>
</evidence>
<dbReference type="Gene3D" id="3.40.1690.20">
    <property type="match status" value="1"/>
</dbReference>
<feature type="region of interest" description="Disordered" evidence="13">
    <location>
        <begin position="103"/>
        <end position="145"/>
    </location>
</feature>
<dbReference type="GO" id="GO:0009535">
    <property type="term" value="C:chloroplast thylakoid membrane"/>
    <property type="evidence" value="ECO:0007669"/>
    <property type="project" value="TreeGrafter"/>
</dbReference>
<dbReference type="Pfam" id="PF06480">
    <property type="entry name" value="FtsH_ext"/>
    <property type="match status" value="1"/>
</dbReference>
<comment type="similarity">
    <text evidence="3">In the C-terminal section; belongs to the peptidase M41 family.</text>
</comment>
<dbReference type="FunFam" id="1.10.8.60:FF:000019">
    <property type="entry name" value="AFG3-like AAA ATPase 2"/>
    <property type="match status" value="1"/>
</dbReference>
<dbReference type="Gene3D" id="3.40.50.300">
    <property type="entry name" value="P-loop containing nucleotide triphosphate hydrolases"/>
    <property type="match status" value="1"/>
</dbReference>
<evidence type="ECO:0000256" key="6">
    <source>
        <dbReference type="ARBA" id="ARBA00022723"/>
    </source>
</evidence>
<keyword evidence="11" id="KW-0482">Metalloprotease</keyword>
<evidence type="ECO:0000256" key="13">
    <source>
        <dbReference type="SAM" id="MobiDB-lite"/>
    </source>
</evidence>
<dbReference type="CDD" id="cd19501">
    <property type="entry name" value="RecA-like_FtsH"/>
    <property type="match status" value="1"/>
</dbReference>
<organism evidence="15 16">
    <name type="scientific">Apatococcus fuscideae</name>
    <dbReference type="NCBI Taxonomy" id="2026836"/>
    <lineage>
        <taxon>Eukaryota</taxon>
        <taxon>Viridiplantae</taxon>
        <taxon>Chlorophyta</taxon>
        <taxon>core chlorophytes</taxon>
        <taxon>Trebouxiophyceae</taxon>
        <taxon>Chlorellales</taxon>
        <taxon>Chlorellaceae</taxon>
        <taxon>Apatococcus</taxon>
    </lineage>
</organism>
<dbReference type="GO" id="GO:0004222">
    <property type="term" value="F:metalloendopeptidase activity"/>
    <property type="evidence" value="ECO:0007669"/>
    <property type="project" value="InterPro"/>
</dbReference>
<keyword evidence="16" id="KW-1185">Reference proteome</keyword>
<dbReference type="InterPro" id="IPR003959">
    <property type="entry name" value="ATPase_AAA_core"/>
</dbReference>
<feature type="compositionally biased region" description="Basic and acidic residues" evidence="13">
    <location>
        <begin position="122"/>
        <end position="143"/>
    </location>
</feature>
<keyword evidence="12" id="KW-0496">Mitochondrion</keyword>